<feature type="transmembrane region" description="Helical" evidence="1">
    <location>
        <begin position="427"/>
        <end position="447"/>
    </location>
</feature>
<dbReference type="CDD" id="cd05121">
    <property type="entry name" value="ABC1_ADCK3-like"/>
    <property type="match status" value="1"/>
</dbReference>
<keyword evidence="1" id="KW-1133">Transmembrane helix</keyword>
<evidence type="ECO:0000313" key="3">
    <source>
        <dbReference type="EMBL" id="CAD7702560.1"/>
    </source>
</evidence>
<dbReference type="InterPro" id="IPR051130">
    <property type="entry name" value="Mito_struct-func_regulator"/>
</dbReference>
<feature type="domain" description="ABC1 atypical kinase-like" evidence="2">
    <location>
        <begin position="210"/>
        <end position="442"/>
    </location>
</feature>
<evidence type="ECO:0000313" key="4">
    <source>
        <dbReference type="Proteomes" id="UP000708148"/>
    </source>
</evidence>
<feature type="transmembrane region" description="Helical" evidence="1">
    <location>
        <begin position="53"/>
        <end position="75"/>
    </location>
</feature>
<keyword evidence="4" id="KW-1185">Reference proteome</keyword>
<accession>A0A8S1J8H0</accession>
<organism evidence="3 4">
    <name type="scientific">Ostreobium quekettii</name>
    <dbReference type="NCBI Taxonomy" id="121088"/>
    <lineage>
        <taxon>Eukaryota</taxon>
        <taxon>Viridiplantae</taxon>
        <taxon>Chlorophyta</taxon>
        <taxon>core chlorophytes</taxon>
        <taxon>Ulvophyceae</taxon>
        <taxon>TCBD clade</taxon>
        <taxon>Bryopsidales</taxon>
        <taxon>Ostreobineae</taxon>
        <taxon>Ostreobiaceae</taxon>
        <taxon>Ostreobium</taxon>
    </lineage>
</organism>
<gene>
    <name evidence="3" type="ORF">OSTQU699_LOCUS7917</name>
</gene>
<sequence>MHQLLGRALGLPALVLRCSGALALRSVLPFTWPLLQIAGLASVPLRQCGTGGALILLSRAVGTPVLVLMAIGAYLRFRHPGAHRTMVLWERMMPIYVAYVLMKRRTRRGKDDGKLTQEEVDAMWAHLHEWGGDKAYQMVLEASGYIVKVAQVLASKHDVMPEPWTRKLSPLFDSMPPRPWRQIRKALDAEARNVAVAGKIDMGNGRAIKFADIFDPVEAEPLASASVAQVHLGRLTGAAAAALGADWKCGDAIVLKVQHTTMKGLMDVDINTSDAMAEFMKNVLPFELHAIFEELRGAVPLEFDFLREARMCDAIKGRMEASEFASQIFVPLAPIDLCTHRLLTQEFVEGEPFSKLLPRVGDEPELRGKLRDGLTTIIKAYGKMMIYDGLFHGDPHPGNILLRPGGGFALLDFGQCKAMQFERQVSLARLVIAMASASTAAVALAMLQLGVSFKGAQQAPAQPHLVAKMAYMMFDTRYMPEANVNPFGDAEGHILASIKFDDFPADLWFVTRVVMLLRGLSSRLEADVHAAELWAPYAQAVLEDLAAAKRRSEENRKIDEGTEGAN</sequence>
<evidence type="ECO:0000259" key="2">
    <source>
        <dbReference type="Pfam" id="PF03109"/>
    </source>
</evidence>
<dbReference type="PANTHER" id="PTHR43173">
    <property type="entry name" value="ABC1 FAMILY PROTEIN"/>
    <property type="match status" value="1"/>
</dbReference>
<dbReference type="Proteomes" id="UP000708148">
    <property type="component" value="Unassembled WGS sequence"/>
</dbReference>
<protein>
    <recommendedName>
        <fullName evidence="2">ABC1 atypical kinase-like domain-containing protein</fullName>
    </recommendedName>
</protein>
<reference evidence="3" key="1">
    <citation type="submission" date="2020-12" db="EMBL/GenBank/DDBJ databases">
        <authorList>
            <person name="Iha C."/>
        </authorList>
    </citation>
    <scope>NUCLEOTIDE SEQUENCE</scope>
</reference>
<dbReference type="AlphaFoldDB" id="A0A8S1J8H0"/>
<evidence type="ECO:0000256" key="1">
    <source>
        <dbReference type="SAM" id="Phobius"/>
    </source>
</evidence>
<keyword evidence="1" id="KW-0812">Transmembrane</keyword>
<name>A0A8S1J8H0_9CHLO</name>
<dbReference type="EMBL" id="CAJHUC010001869">
    <property type="protein sequence ID" value="CAD7702560.1"/>
    <property type="molecule type" value="Genomic_DNA"/>
</dbReference>
<dbReference type="Pfam" id="PF03109">
    <property type="entry name" value="ABC1"/>
    <property type="match status" value="1"/>
</dbReference>
<dbReference type="SUPFAM" id="SSF56112">
    <property type="entry name" value="Protein kinase-like (PK-like)"/>
    <property type="match status" value="1"/>
</dbReference>
<dbReference type="InterPro" id="IPR011009">
    <property type="entry name" value="Kinase-like_dom_sf"/>
</dbReference>
<dbReference type="InterPro" id="IPR004147">
    <property type="entry name" value="ABC1_dom"/>
</dbReference>
<comment type="caution">
    <text evidence="3">The sequence shown here is derived from an EMBL/GenBank/DDBJ whole genome shotgun (WGS) entry which is preliminary data.</text>
</comment>
<dbReference type="PANTHER" id="PTHR43173:SF24">
    <property type="entry name" value="ABC1 ATYPICAL KINASE-LIKE DOMAIN-CONTAINING PROTEIN"/>
    <property type="match status" value="1"/>
</dbReference>
<proteinExistence type="predicted"/>
<dbReference type="OrthoDB" id="427480at2759"/>
<keyword evidence="1" id="KW-0472">Membrane</keyword>